<evidence type="ECO:0000256" key="7">
    <source>
        <dbReference type="ARBA" id="ARBA00023006"/>
    </source>
</evidence>
<dbReference type="AlphaFoldDB" id="A0A2C6KDI1"/>
<dbReference type="GO" id="GO:0034045">
    <property type="term" value="C:phagophore assembly site membrane"/>
    <property type="evidence" value="ECO:0007669"/>
    <property type="project" value="UniProtKB-SubCell"/>
</dbReference>
<keyword evidence="13" id="KW-1185">Reference proteome</keyword>
<comment type="caution">
    <text evidence="12">The sequence shown here is derived from an EMBL/GenBank/DDBJ whole genome shotgun (WGS) entry which is preliminary data.</text>
</comment>
<name>A0A2C6KDI1_9APIC</name>
<dbReference type="InterPro" id="IPR007241">
    <property type="entry name" value="Autophagy-rel_prot_9"/>
</dbReference>
<feature type="non-terminal residue" evidence="12">
    <location>
        <position position="257"/>
    </location>
</feature>
<keyword evidence="9 10" id="KW-0472">Membrane</keyword>
<dbReference type="GO" id="GO:0006869">
    <property type="term" value="P:lipid transport"/>
    <property type="evidence" value="ECO:0007669"/>
    <property type="project" value="UniProtKB-KW"/>
</dbReference>
<dbReference type="GeneID" id="94434741"/>
<keyword evidence="5 10" id="KW-0812">Transmembrane</keyword>
<feature type="region of interest" description="Disordered" evidence="11">
    <location>
        <begin position="234"/>
        <end position="257"/>
    </location>
</feature>
<sequence length="257" mass="29069">MVIRSFCSSFYGLRIACLIEELIAVLCTPLLLWWYMPKICDDICEFLFASTVSTPFGDLCCFASLDVDTYGSPFYTPTKVDIEPPPRSSSCLQKKKKNKEKRKEKERKMVAGNGFAAEEDRVLSHQEVKDVKRKMEKKIVFSSSQRAEEIDKKSMVLFLSDSKAGFLHTGKTNEEEERERRRRTIRTTSGKTEKSAITFVLTYRIPPPYDDTSPLWAVFASDSLTSSIAMLANSTTNTQQDKPKISTSRPHASVSSS</sequence>
<feature type="region of interest" description="Disordered" evidence="11">
    <location>
        <begin position="82"/>
        <end position="107"/>
    </location>
</feature>
<dbReference type="GO" id="GO:0061709">
    <property type="term" value="P:reticulophagy"/>
    <property type="evidence" value="ECO:0007669"/>
    <property type="project" value="TreeGrafter"/>
</dbReference>
<comment type="caution">
    <text evidence="10">Lacks conserved residue(s) required for the propagation of feature annotation.</text>
</comment>
<accession>A0A2C6KDI1</accession>
<dbReference type="GO" id="GO:0000422">
    <property type="term" value="P:autophagy of mitochondrion"/>
    <property type="evidence" value="ECO:0007669"/>
    <property type="project" value="TreeGrafter"/>
</dbReference>
<keyword evidence="7 10" id="KW-0072">Autophagy</keyword>
<dbReference type="GO" id="GO:0005776">
    <property type="term" value="C:autophagosome"/>
    <property type="evidence" value="ECO:0007669"/>
    <property type="project" value="TreeGrafter"/>
</dbReference>
<evidence type="ECO:0000256" key="2">
    <source>
        <dbReference type="ARBA" id="ARBA00006185"/>
    </source>
</evidence>
<dbReference type="EMBL" id="MIGC01011708">
    <property type="protein sequence ID" value="PHJ14758.1"/>
    <property type="molecule type" value="Genomic_DNA"/>
</dbReference>
<comment type="similarity">
    <text evidence="2 10">Belongs to the ATG9 family.</text>
</comment>
<gene>
    <name evidence="12" type="ORF">CSUI_011432</name>
</gene>
<dbReference type="VEuPathDB" id="ToxoDB:CSUI_011432"/>
<feature type="transmembrane region" description="Helical" evidence="10">
    <location>
        <begin position="12"/>
        <end position="36"/>
    </location>
</feature>
<dbReference type="RefSeq" id="XP_067916494.1">
    <property type="nucleotide sequence ID" value="XM_068071530.1"/>
</dbReference>
<evidence type="ECO:0000256" key="11">
    <source>
        <dbReference type="SAM" id="MobiDB-lite"/>
    </source>
</evidence>
<evidence type="ECO:0000256" key="8">
    <source>
        <dbReference type="ARBA" id="ARBA00023055"/>
    </source>
</evidence>
<organism evidence="12 13">
    <name type="scientific">Cystoisospora suis</name>
    <dbReference type="NCBI Taxonomy" id="483139"/>
    <lineage>
        <taxon>Eukaryota</taxon>
        <taxon>Sar</taxon>
        <taxon>Alveolata</taxon>
        <taxon>Apicomplexa</taxon>
        <taxon>Conoidasida</taxon>
        <taxon>Coccidia</taxon>
        <taxon>Eucoccidiorida</taxon>
        <taxon>Eimeriorina</taxon>
        <taxon>Sarcocystidae</taxon>
        <taxon>Cystoisospora</taxon>
    </lineage>
</organism>
<dbReference type="PANTHER" id="PTHR13038:SF10">
    <property type="entry name" value="AUTOPHAGY-RELATED PROTEIN 9"/>
    <property type="match status" value="1"/>
</dbReference>
<evidence type="ECO:0000256" key="5">
    <source>
        <dbReference type="ARBA" id="ARBA00022692"/>
    </source>
</evidence>
<dbReference type="Proteomes" id="UP000221165">
    <property type="component" value="Unassembled WGS sequence"/>
</dbReference>
<evidence type="ECO:0000313" key="12">
    <source>
        <dbReference type="EMBL" id="PHJ14758.1"/>
    </source>
</evidence>
<dbReference type="OrthoDB" id="333496at2759"/>
<keyword evidence="6 10" id="KW-1133">Transmembrane helix</keyword>
<evidence type="ECO:0000256" key="6">
    <source>
        <dbReference type="ARBA" id="ARBA00022989"/>
    </source>
</evidence>
<reference evidence="12 13" key="1">
    <citation type="journal article" date="2017" name="Int. J. Parasitol.">
        <title>The genome of the protozoan parasite Cystoisospora suis and a reverse vaccinology approach to identify vaccine candidates.</title>
        <authorList>
            <person name="Palmieri N."/>
            <person name="Shrestha A."/>
            <person name="Ruttkowski B."/>
            <person name="Beck T."/>
            <person name="Vogl C."/>
            <person name="Tomley F."/>
            <person name="Blake D.P."/>
            <person name="Joachim A."/>
        </authorList>
    </citation>
    <scope>NUCLEOTIDE SEQUENCE [LARGE SCALE GENOMIC DNA]</scope>
    <source>
        <strain evidence="12 13">Wien I</strain>
    </source>
</reference>
<evidence type="ECO:0000256" key="1">
    <source>
        <dbReference type="ARBA" id="ARBA00004511"/>
    </source>
</evidence>
<proteinExistence type="inferred from homology"/>
<evidence type="ECO:0000256" key="9">
    <source>
        <dbReference type="ARBA" id="ARBA00023136"/>
    </source>
</evidence>
<dbReference type="PANTHER" id="PTHR13038">
    <property type="entry name" value="APG9 AUTOPHAGY 9"/>
    <property type="match status" value="1"/>
</dbReference>
<keyword evidence="4 10" id="KW-0813">Transport</keyword>
<keyword evidence="8 10" id="KW-0445">Lipid transport</keyword>
<evidence type="ECO:0000256" key="3">
    <source>
        <dbReference type="ARBA" id="ARBA00018074"/>
    </source>
</evidence>
<evidence type="ECO:0000256" key="4">
    <source>
        <dbReference type="ARBA" id="ARBA00022448"/>
    </source>
</evidence>
<comment type="subcellular location">
    <subcellularLocation>
        <location evidence="1 10">Preautophagosomal structure membrane</location>
        <topology evidence="1 10">Multi-pass membrane protein</topology>
    </subcellularLocation>
</comment>
<dbReference type="Pfam" id="PF04109">
    <property type="entry name" value="ATG9"/>
    <property type="match status" value="1"/>
</dbReference>
<dbReference type="GO" id="GO:0034727">
    <property type="term" value="P:piecemeal microautophagy of the nucleus"/>
    <property type="evidence" value="ECO:0007669"/>
    <property type="project" value="TreeGrafter"/>
</dbReference>
<comment type="function">
    <text evidence="10">Phospholipid scramblase involved in autophagy. Cycles between the preautophagosomal structure/phagophore assembly site (PAS) and the cytoplasmic vesicle pool and supplies membrane for the growing autophagosome. Lipid scramblase activity plays a key role in preautophagosomal structure/phagophore assembly by distributing the phospholipids that arrive through ATG2 from the cytoplasmic to the luminal leaflet of the bilayer, thereby driving autophagosomal membrane expansion.</text>
</comment>
<feature type="region of interest" description="Disordered" evidence="11">
    <location>
        <begin position="170"/>
        <end position="190"/>
    </location>
</feature>
<evidence type="ECO:0000256" key="10">
    <source>
        <dbReference type="RuleBase" id="RU364027"/>
    </source>
</evidence>
<protein>
    <recommendedName>
        <fullName evidence="3 10">Autophagy-related protein 9</fullName>
    </recommendedName>
</protein>
<dbReference type="GO" id="GO:0034497">
    <property type="term" value="P:protein localization to phagophore assembly site"/>
    <property type="evidence" value="ECO:0007669"/>
    <property type="project" value="TreeGrafter"/>
</dbReference>
<evidence type="ECO:0000313" key="13">
    <source>
        <dbReference type="Proteomes" id="UP000221165"/>
    </source>
</evidence>